<evidence type="ECO:0000256" key="1">
    <source>
        <dbReference type="SAM" id="MobiDB-lite"/>
    </source>
</evidence>
<organism evidence="2">
    <name type="scientific">Fagus sylvatica</name>
    <name type="common">Beechnut</name>
    <dbReference type="NCBI Taxonomy" id="28930"/>
    <lineage>
        <taxon>Eukaryota</taxon>
        <taxon>Viridiplantae</taxon>
        <taxon>Streptophyta</taxon>
        <taxon>Embryophyta</taxon>
        <taxon>Tracheophyta</taxon>
        <taxon>Spermatophyta</taxon>
        <taxon>Magnoliopsida</taxon>
        <taxon>eudicotyledons</taxon>
        <taxon>Gunneridae</taxon>
        <taxon>Pentapetalae</taxon>
        <taxon>rosids</taxon>
        <taxon>fabids</taxon>
        <taxon>Fagales</taxon>
        <taxon>Fagaceae</taxon>
        <taxon>Fagus</taxon>
    </lineage>
</organism>
<evidence type="ECO:0000313" key="2">
    <source>
        <dbReference type="EMBL" id="SPD21518.1"/>
    </source>
</evidence>
<sequence>MAKHSNTIGPDRQRLTYGSWRPDRHHLTRGSWRPDQIGEGGREERRQWIYASQFSRISFRDVAIWCYCVDDIKVAASQFSRISFRDVAIWCNTELL</sequence>
<protein>
    <submittedName>
        <fullName evidence="2">Uncharacterized protein</fullName>
    </submittedName>
</protein>
<name>A0A2N9IAU5_FAGSY</name>
<gene>
    <name evidence="2" type="ORF">FSB_LOCUS49400</name>
</gene>
<reference evidence="2" key="1">
    <citation type="submission" date="2018-02" db="EMBL/GenBank/DDBJ databases">
        <authorList>
            <person name="Cohen D.B."/>
            <person name="Kent A.D."/>
        </authorList>
    </citation>
    <scope>NUCLEOTIDE SEQUENCE</scope>
</reference>
<dbReference type="EMBL" id="OIVN01005225">
    <property type="protein sequence ID" value="SPD21518.1"/>
    <property type="molecule type" value="Genomic_DNA"/>
</dbReference>
<accession>A0A2N9IAU5</accession>
<dbReference type="AlphaFoldDB" id="A0A2N9IAU5"/>
<feature type="region of interest" description="Disordered" evidence="1">
    <location>
        <begin position="1"/>
        <end position="22"/>
    </location>
</feature>
<proteinExistence type="predicted"/>